<sequence length="193" mass="19934">MNIVKKITAAAILGGLTACAMSPPPAPPTPPASPSLSAADTTFVQTVAEANQTEVALGKIALTNAGTSGVKSFAQHAISEHTSAENRLTTIASAHGIALPTAPNEDDQKTITTLGGIKGAKFDKAYIANAIESHTNAVKLAGDEADTTSDADLKSFATDFQKIAQAHLEAAEALKNHKGHPSVYRGKRHVHAH</sequence>
<proteinExistence type="predicted"/>
<reference evidence="3 4" key="1">
    <citation type="submission" date="2020-07" db="EMBL/GenBank/DDBJ databases">
        <title>Complete Genome Sequence of an acetic acid bacterium, Acetobacter aceti JCM20276.</title>
        <authorList>
            <person name="Hirose Y."/>
            <person name="Mihara H."/>
        </authorList>
    </citation>
    <scope>NUCLEOTIDE SEQUENCE [LARGE SCALE GENOMIC DNA]</scope>
    <source>
        <strain evidence="3 4">JCM20276</strain>
    </source>
</reference>
<evidence type="ECO:0000256" key="1">
    <source>
        <dbReference type="SAM" id="SignalP"/>
    </source>
</evidence>
<organism evidence="3 4">
    <name type="scientific">Acetobacter aceti</name>
    <dbReference type="NCBI Taxonomy" id="435"/>
    <lineage>
        <taxon>Bacteria</taxon>
        <taxon>Pseudomonadati</taxon>
        <taxon>Pseudomonadota</taxon>
        <taxon>Alphaproteobacteria</taxon>
        <taxon>Acetobacterales</taxon>
        <taxon>Acetobacteraceae</taxon>
        <taxon>Acetobacter</taxon>
        <taxon>Acetobacter subgen. Acetobacter</taxon>
    </lineage>
</organism>
<name>A0A6S6PED5_ACEAC</name>
<dbReference type="PANTHER" id="PTHR38593:SF1">
    <property type="entry name" value="BLR2558 PROTEIN"/>
    <property type="match status" value="1"/>
</dbReference>
<feature type="chain" id="PRO_5028148959" description="DUF4142 domain-containing protein" evidence="1">
    <location>
        <begin position="21"/>
        <end position="193"/>
    </location>
</feature>
<keyword evidence="1" id="KW-0732">Signal</keyword>
<feature type="signal peptide" evidence="1">
    <location>
        <begin position="1"/>
        <end position="20"/>
    </location>
</feature>
<evidence type="ECO:0000259" key="2">
    <source>
        <dbReference type="Pfam" id="PF13628"/>
    </source>
</evidence>
<dbReference type="Gene3D" id="1.20.1260.10">
    <property type="match status" value="1"/>
</dbReference>
<dbReference type="InterPro" id="IPR025419">
    <property type="entry name" value="DUF4142"/>
</dbReference>
<protein>
    <recommendedName>
        <fullName evidence="2">DUF4142 domain-containing protein</fullName>
    </recommendedName>
</protein>
<evidence type="ECO:0000313" key="3">
    <source>
        <dbReference type="EMBL" id="BCI66088.1"/>
    </source>
</evidence>
<dbReference type="InterPro" id="IPR012347">
    <property type="entry name" value="Ferritin-like"/>
</dbReference>
<dbReference type="PROSITE" id="PS51257">
    <property type="entry name" value="PROKAR_LIPOPROTEIN"/>
    <property type="match status" value="1"/>
</dbReference>
<feature type="domain" description="DUF4142" evidence="2">
    <location>
        <begin position="39"/>
        <end position="174"/>
    </location>
</feature>
<dbReference type="PANTHER" id="PTHR38593">
    <property type="entry name" value="BLR2558 PROTEIN"/>
    <property type="match status" value="1"/>
</dbReference>
<dbReference type="Proteomes" id="UP000515220">
    <property type="component" value="Chromosome"/>
</dbReference>
<dbReference type="AlphaFoldDB" id="A0A6S6PED5"/>
<gene>
    <name evidence="3" type="ORF">AAJCM20276_07120</name>
</gene>
<dbReference type="EMBL" id="AP023326">
    <property type="protein sequence ID" value="BCI66088.1"/>
    <property type="molecule type" value="Genomic_DNA"/>
</dbReference>
<dbReference type="RefSeq" id="WP_232091828.1">
    <property type="nucleotide sequence ID" value="NZ_AP023326.1"/>
</dbReference>
<dbReference type="Pfam" id="PF13628">
    <property type="entry name" value="DUF4142"/>
    <property type="match status" value="1"/>
</dbReference>
<accession>A0A6S6PED5</accession>
<evidence type="ECO:0000313" key="4">
    <source>
        <dbReference type="Proteomes" id="UP000515220"/>
    </source>
</evidence>